<gene>
    <name evidence="2" type="ORF">HY220_00665</name>
</gene>
<keyword evidence="1" id="KW-0472">Membrane</keyword>
<dbReference type="EMBL" id="JACQCQ010000002">
    <property type="protein sequence ID" value="MBI3627251.1"/>
    <property type="molecule type" value="Genomic_DNA"/>
</dbReference>
<comment type="caution">
    <text evidence="2">The sequence shown here is derived from an EMBL/GenBank/DDBJ whole genome shotgun (WGS) entry which is preliminary data.</text>
</comment>
<keyword evidence="2" id="KW-0645">Protease</keyword>
<dbReference type="InterPro" id="IPR043504">
    <property type="entry name" value="Peptidase_S1_PA_chymotrypsin"/>
</dbReference>
<evidence type="ECO:0000313" key="3">
    <source>
        <dbReference type="Proteomes" id="UP000808388"/>
    </source>
</evidence>
<dbReference type="Proteomes" id="UP000808388">
    <property type="component" value="Unassembled WGS sequence"/>
</dbReference>
<evidence type="ECO:0000256" key="1">
    <source>
        <dbReference type="SAM" id="Phobius"/>
    </source>
</evidence>
<dbReference type="GO" id="GO:0006508">
    <property type="term" value="P:proteolysis"/>
    <property type="evidence" value="ECO:0007669"/>
    <property type="project" value="UniProtKB-KW"/>
</dbReference>
<feature type="transmembrane region" description="Helical" evidence="1">
    <location>
        <begin position="39"/>
        <end position="58"/>
    </location>
</feature>
<dbReference type="Pfam" id="PF13365">
    <property type="entry name" value="Trypsin_2"/>
    <property type="match status" value="1"/>
</dbReference>
<dbReference type="AlphaFoldDB" id="A0A9D6QYA9"/>
<keyword evidence="1" id="KW-1133">Transmembrane helix</keyword>
<accession>A0A9D6QYA9</accession>
<sequence length="385" mass="41442">MAERAIKIKLRYEFLQPTESTFQPNNSRFFSPGMNPKRLLVFGILLGLFFAPILNYLVTERILFEGGGGVSLEKSLMQSLWAKILLNPNLYTSNTAAPAGATSTGKKPVHATPLKLPVEKKKLAESVKPAPASQKSTEPMTAEPRQAFLTSQVVYSRIDTAVVQIICHLSADVLVTGSGFVISADGLILTNAHVVEGGTDCVVKTGDPAQFSGNFKILYAGDSSEKIEGTSVSKRDYAIGKITELSEHSLFHQPFWYLKLNTNFPAHDGDRYYLAAYSSELIGSSGLRGAQNLVFSSSALLNLYLPGIMELAGNISTQEGASGSPVISPVDASVIGLVFGQDKSQETNPNTSARTEFAFTMSSIASLIQKDTGKSLAEFLSSIDQ</sequence>
<proteinExistence type="predicted"/>
<reference evidence="2" key="1">
    <citation type="submission" date="2020-07" db="EMBL/GenBank/DDBJ databases">
        <title>Huge and variable diversity of episymbiotic CPR bacteria and DPANN archaea in groundwater ecosystems.</title>
        <authorList>
            <person name="He C.Y."/>
            <person name="Keren R."/>
            <person name="Whittaker M."/>
            <person name="Farag I.F."/>
            <person name="Doudna J."/>
            <person name="Cate J.H.D."/>
            <person name="Banfield J.F."/>
        </authorList>
    </citation>
    <scope>NUCLEOTIDE SEQUENCE</scope>
    <source>
        <strain evidence="2">NC_groundwater_972_Pr1_S-0.2um_49_27</strain>
    </source>
</reference>
<dbReference type="Gene3D" id="2.40.10.10">
    <property type="entry name" value="Trypsin-like serine proteases"/>
    <property type="match status" value="1"/>
</dbReference>
<protein>
    <submittedName>
        <fullName evidence="2">Serine protease</fullName>
    </submittedName>
</protein>
<keyword evidence="2" id="KW-0378">Hydrolase</keyword>
<dbReference type="GO" id="GO:0008233">
    <property type="term" value="F:peptidase activity"/>
    <property type="evidence" value="ECO:0007669"/>
    <property type="project" value="UniProtKB-KW"/>
</dbReference>
<name>A0A9D6QYA9_9BACT</name>
<organism evidence="2 3">
    <name type="scientific">Candidatus Sungiibacteriota bacterium</name>
    <dbReference type="NCBI Taxonomy" id="2750080"/>
    <lineage>
        <taxon>Bacteria</taxon>
        <taxon>Candidatus Sungiibacteriota</taxon>
    </lineage>
</organism>
<evidence type="ECO:0000313" key="2">
    <source>
        <dbReference type="EMBL" id="MBI3627251.1"/>
    </source>
</evidence>
<keyword evidence="1" id="KW-0812">Transmembrane</keyword>
<dbReference type="InterPro" id="IPR009003">
    <property type="entry name" value="Peptidase_S1_PA"/>
</dbReference>
<dbReference type="SUPFAM" id="SSF50494">
    <property type="entry name" value="Trypsin-like serine proteases"/>
    <property type="match status" value="1"/>
</dbReference>